<keyword evidence="12" id="KW-0808">Transferase</keyword>
<dbReference type="SUPFAM" id="SSF89095">
    <property type="entry name" value="GatB/YqeY motif"/>
    <property type="match status" value="1"/>
</dbReference>
<dbReference type="GO" id="GO:0050567">
    <property type="term" value="F:glutaminyl-tRNA synthase (glutamine-hydrolyzing) activity"/>
    <property type="evidence" value="ECO:0007669"/>
    <property type="project" value="UniProtKB-UniRule"/>
</dbReference>
<dbReference type="Gene3D" id="1.10.10.410">
    <property type="match status" value="1"/>
</dbReference>
<comment type="subunit">
    <text evidence="2 10">Heterotrimer of A, B and C subunits.</text>
</comment>
<evidence type="ECO:0000256" key="8">
    <source>
        <dbReference type="ARBA" id="ARBA00047380"/>
    </source>
</evidence>
<dbReference type="SUPFAM" id="SSF55931">
    <property type="entry name" value="Glutamine synthetase/guanido kinase"/>
    <property type="match status" value="1"/>
</dbReference>
<dbReference type="HAMAP" id="MF_00121">
    <property type="entry name" value="GatB"/>
    <property type="match status" value="1"/>
</dbReference>
<reference evidence="12 13" key="1">
    <citation type="journal article" date="2014" name="BMC Genomics">
        <title>Comparison of environmental and isolate Sulfobacillus genomes reveals diverse carbon, sulfur, nitrogen, and hydrogen metabolisms.</title>
        <authorList>
            <person name="Justice N.B."/>
            <person name="Norman A."/>
            <person name="Brown C.T."/>
            <person name="Singh A."/>
            <person name="Thomas B.C."/>
            <person name="Banfield J.F."/>
        </authorList>
    </citation>
    <scope>NUCLEOTIDE SEQUENCE [LARGE SCALE GENOMIC DNA]</scope>
    <source>
        <strain evidence="12">AMDSBA1</strain>
    </source>
</reference>
<evidence type="ECO:0000256" key="1">
    <source>
        <dbReference type="ARBA" id="ARBA00005306"/>
    </source>
</evidence>
<dbReference type="Pfam" id="PF02637">
    <property type="entry name" value="GatB_Yqey"/>
    <property type="match status" value="1"/>
</dbReference>
<dbReference type="GO" id="GO:0005524">
    <property type="term" value="F:ATP binding"/>
    <property type="evidence" value="ECO:0007669"/>
    <property type="project" value="UniProtKB-KW"/>
</dbReference>
<dbReference type="GO" id="GO:0050566">
    <property type="term" value="F:asparaginyl-tRNA synthase (glutamine-hydrolyzing) activity"/>
    <property type="evidence" value="ECO:0007669"/>
    <property type="project" value="RHEA"/>
</dbReference>
<dbReference type="InterPro" id="IPR023168">
    <property type="entry name" value="GatB_Yqey_C_2"/>
</dbReference>
<dbReference type="GO" id="GO:0070681">
    <property type="term" value="P:glutaminyl-tRNAGln biosynthesis via transamidation"/>
    <property type="evidence" value="ECO:0007669"/>
    <property type="project" value="TreeGrafter"/>
</dbReference>
<keyword evidence="5 10" id="KW-0067">ATP-binding</keyword>
<sequence>MAVCGRRLMKHFEVIIGLEVHVELKTRSKLFCGCSTEFGADPNTHTCPVCLGMPGVLPVLNRQAVVYAAKAALALQCTIHSYSKFDRKQYFYPDLPKAYQISQYDQPLAEYGHVAIVNGGEVMKTVGVRRIHLEEDAGKLNHLGQRLGDAKGSLVDLNRAGVPLIEIVSEPDMRSADEARLYLTELRNILSYLDISDLRMEEGSMRCDANVSLRPAEYVGSLEELPRVEIKNVNSIRNVQRGIEYEVARQAELLEAGERIIKETRGFDDQSGRTYSQRSKEEANDYRYFPEPDLPPLVLTDAFVQEVAGSLPPSTMALREELREAGVQPKDIEVILSDQGALTFWRQATTLFDDARLVTNWMLSDLSRLLNAHGDTFATSPISPEGLVELLNLIKRGTLSGRMAKEVVDKMYETGKPAEAVVKNLGMSQITDGEAIKKVVEEVVALHMPVVEDYLSGKDKALGFLVGQVMKKTKGQAKPDVVNTTLKEVIRAVGEKT</sequence>
<dbReference type="GO" id="GO:0006412">
    <property type="term" value="P:translation"/>
    <property type="evidence" value="ECO:0007669"/>
    <property type="project" value="UniProtKB-UniRule"/>
</dbReference>
<dbReference type="InterPro" id="IPR006075">
    <property type="entry name" value="Asn/Gln-tRNA_Trfase_suB/E_cat"/>
</dbReference>
<comment type="caution">
    <text evidence="12">The sequence shown here is derived from an EMBL/GenBank/DDBJ whole genome shotgun (WGS) entry which is preliminary data.</text>
</comment>
<dbReference type="GO" id="GO:0016740">
    <property type="term" value="F:transferase activity"/>
    <property type="evidence" value="ECO:0007669"/>
    <property type="project" value="UniProtKB-KW"/>
</dbReference>
<dbReference type="NCBIfam" id="NF004012">
    <property type="entry name" value="PRK05477.1-2"/>
    <property type="match status" value="1"/>
</dbReference>
<evidence type="ECO:0000256" key="7">
    <source>
        <dbReference type="ARBA" id="ARBA00024799"/>
    </source>
</evidence>
<keyword evidence="3 10" id="KW-0436">Ligase</keyword>
<dbReference type="InterPro" id="IPR018027">
    <property type="entry name" value="Asn/Gln_amidotransferase"/>
</dbReference>
<protein>
    <recommendedName>
        <fullName evidence="10">Aspartyl/glutamyl-tRNA(Asn/Gln) amidotransferase subunit B</fullName>
        <shortName evidence="10">Asp/Glu-ADT subunit B</shortName>
        <ecNumber evidence="10">6.3.5.-</ecNumber>
    </recommendedName>
</protein>
<dbReference type="InterPro" id="IPR003789">
    <property type="entry name" value="Asn/Gln_tRNA_amidoTrase-B-like"/>
</dbReference>
<dbReference type="InterPro" id="IPR004413">
    <property type="entry name" value="GatB"/>
</dbReference>
<evidence type="ECO:0000256" key="5">
    <source>
        <dbReference type="ARBA" id="ARBA00022840"/>
    </source>
</evidence>
<dbReference type="InterPro" id="IPR017958">
    <property type="entry name" value="Gln-tRNA_amidoTrfase_suB_CS"/>
</dbReference>
<gene>
    <name evidence="10" type="primary">gatB</name>
    <name evidence="12" type="ORF">C7B43_12245</name>
</gene>
<evidence type="ECO:0000259" key="11">
    <source>
        <dbReference type="SMART" id="SM00845"/>
    </source>
</evidence>
<dbReference type="InterPro" id="IPR014746">
    <property type="entry name" value="Gln_synth/guanido_kin_cat_dom"/>
</dbReference>
<comment type="catalytic activity">
    <reaction evidence="8 10">
        <text>L-aspartyl-tRNA(Asn) + L-glutamine + ATP + H2O = L-asparaginyl-tRNA(Asn) + L-glutamate + ADP + phosphate + 2 H(+)</text>
        <dbReference type="Rhea" id="RHEA:14513"/>
        <dbReference type="Rhea" id="RHEA-COMP:9674"/>
        <dbReference type="Rhea" id="RHEA-COMP:9677"/>
        <dbReference type="ChEBI" id="CHEBI:15377"/>
        <dbReference type="ChEBI" id="CHEBI:15378"/>
        <dbReference type="ChEBI" id="CHEBI:29985"/>
        <dbReference type="ChEBI" id="CHEBI:30616"/>
        <dbReference type="ChEBI" id="CHEBI:43474"/>
        <dbReference type="ChEBI" id="CHEBI:58359"/>
        <dbReference type="ChEBI" id="CHEBI:78515"/>
        <dbReference type="ChEBI" id="CHEBI:78516"/>
        <dbReference type="ChEBI" id="CHEBI:456216"/>
    </reaction>
</comment>
<evidence type="ECO:0000313" key="12">
    <source>
        <dbReference type="EMBL" id="PSR27235.1"/>
    </source>
</evidence>
<comment type="function">
    <text evidence="7 10">Allows the formation of correctly charged Asn-tRNA(Asn) or Gln-tRNA(Gln) through the transamidation of misacylated Asp-tRNA(Asn) or Glu-tRNA(Gln) in organisms which lack either or both of asparaginyl-tRNA or glutaminyl-tRNA synthetases. The reaction takes place in the presence of glutamine and ATP through an activated phospho-Asp-tRNA(Asn) or phospho-Glu-tRNA(Gln).</text>
</comment>
<dbReference type="SMART" id="SM00845">
    <property type="entry name" value="GatB_Yqey"/>
    <property type="match status" value="1"/>
</dbReference>
<evidence type="ECO:0000313" key="13">
    <source>
        <dbReference type="Proteomes" id="UP000242699"/>
    </source>
</evidence>
<evidence type="ECO:0000256" key="2">
    <source>
        <dbReference type="ARBA" id="ARBA00011123"/>
    </source>
</evidence>
<evidence type="ECO:0000256" key="3">
    <source>
        <dbReference type="ARBA" id="ARBA00022598"/>
    </source>
</evidence>
<dbReference type="NCBIfam" id="NF004014">
    <property type="entry name" value="PRK05477.1-4"/>
    <property type="match status" value="1"/>
</dbReference>
<comment type="catalytic activity">
    <reaction evidence="9 10">
        <text>L-glutamyl-tRNA(Gln) + L-glutamine + ATP + H2O = L-glutaminyl-tRNA(Gln) + L-glutamate + ADP + phosphate + H(+)</text>
        <dbReference type="Rhea" id="RHEA:17521"/>
        <dbReference type="Rhea" id="RHEA-COMP:9681"/>
        <dbReference type="Rhea" id="RHEA-COMP:9684"/>
        <dbReference type="ChEBI" id="CHEBI:15377"/>
        <dbReference type="ChEBI" id="CHEBI:15378"/>
        <dbReference type="ChEBI" id="CHEBI:29985"/>
        <dbReference type="ChEBI" id="CHEBI:30616"/>
        <dbReference type="ChEBI" id="CHEBI:43474"/>
        <dbReference type="ChEBI" id="CHEBI:58359"/>
        <dbReference type="ChEBI" id="CHEBI:78520"/>
        <dbReference type="ChEBI" id="CHEBI:78521"/>
        <dbReference type="ChEBI" id="CHEBI:456216"/>
    </reaction>
</comment>
<dbReference type="EC" id="6.3.5.-" evidence="10"/>
<dbReference type="Proteomes" id="UP000242699">
    <property type="component" value="Unassembled WGS sequence"/>
</dbReference>
<evidence type="ECO:0000256" key="4">
    <source>
        <dbReference type="ARBA" id="ARBA00022741"/>
    </source>
</evidence>
<dbReference type="EMBL" id="PXYT01000028">
    <property type="protein sequence ID" value="PSR27235.1"/>
    <property type="molecule type" value="Genomic_DNA"/>
</dbReference>
<keyword evidence="4 10" id="KW-0547">Nucleotide-binding</keyword>
<dbReference type="PANTHER" id="PTHR11659">
    <property type="entry name" value="GLUTAMYL-TRNA GLN AMIDOTRANSFERASE SUBUNIT B MITOCHONDRIAL AND PROKARYOTIC PET112-RELATED"/>
    <property type="match status" value="1"/>
</dbReference>
<evidence type="ECO:0000256" key="9">
    <source>
        <dbReference type="ARBA" id="ARBA00047913"/>
    </source>
</evidence>
<dbReference type="AlphaFoldDB" id="A0A2T2WYC0"/>
<dbReference type="PROSITE" id="PS01234">
    <property type="entry name" value="GATB"/>
    <property type="match status" value="1"/>
</dbReference>
<proteinExistence type="inferred from homology"/>
<dbReference type="FunFam" id="1.10.10.410:FF:000001">
    <property type="entry name" value="Aspartyl/glutamyl-tRNA(Asn/Gln) amidotransferase subunit B"/>
    <property type="match status" value="1"/>
</dbReference>
<evidence type="ECO:0000256" key="10">
    <source>
        <dbReference type="HAMAP-Rule" id="MF_00121"/>
    </source>
</evidence>
<dbReference type="PANTHER" id="PTHR11659:SF0">
    <property type="entry name" value="GLUTAMYL-TRNA(GLN) AMIDOTRANSFERASE SUBUNIT B, MITOCHONDRIAL"/>
    <property type="match status" value="1"/>
</dbReference>
<dbReference type="Pfam" id="PF02934">
    <property type="entry name" value="GatB_N"/>
    <property type="match status" value="1"/>
</dbReference>
<organism evidence="12 13">
    <name type="scientific">Sulfobacillus benefaciens</name>
    <dbReference type="NCBI Taxonomy" id="453960"/>
    <lineage>
        <taxon>Bacteria</taxon>
        <taxon>Bacillati</taxon>
        <taxon>Bacillota</taxon>
        <taxon>Clostridia</taxon>
        <taxon>Eubacteriales</taxon>
        <taxon>Clostridiales Family XVII. Incertae Sedis</taxon>
        <taxon>Sulfobacillus</taxon>
    </lineage>
</organism>
<comment type="similarity">
    <text evidence="1 10">Belongs to the GatB/GatE family. GatB subfamily.</text>
</comment>
<evidence type="ECO:0000256" key="6">
    <source>
        <dbReference type="ARBA" id="ARBA00022917"/>
    </source>
</evidence>
<feature type="domain" description="Asn/Gln amidotransferase" evidence="11">
    <location>
        <begin position="343"/>
        <end position="490"/>
    </location>
</feature>
<accession>A0A2T2WYC0</accession>
<dbReference type="NCBIfam" id="TIGR00133">
    <property type="entry name" value="gatB"/>
    <property type="match status" value="1"/>
</dbReference>
<keyword evidence="6 10" id="KW-0648">Protein biosynthesis</keyword>
<dbReference type="InterPro" id="IPR017959">
    <property type="entry name" value="Asn/Gln-tRNA_amidoTrfase_suB/E"/>
</dbReference>
<name>A0A2T2WYC0_9FIRM</name>